<keyword evidence="3" id="KW-1185">Reference proteome</keyword>
<feature type="compositionally biased region" description="Acidic residues" evidence="1">
    <location>
        <begin position="257"/>
        <end position="267"/>
    </location>
</feature>
<proteinExistence type="predicted"/>
<evidence type="ECO:0000256" key="1">
    <source>
        <dbReference type="SAM" id="MobiDB-lite"/>
    </source>
</evidence>
<dbReference type="AlphaFoldDB" id="A0A836C763"/>
<sequence length="574" mass="62306">MCSCFGSLFGKQSTKRDEFEPAVRLSSNAATDADSVKEEININADWARGAQQDQQNAHAPREQPPEPAMPDTRSSKLRMSANKLYAQLESLSPALRDMHIRRVRGMYQDALAAADSPLDRSAARKNLGALTRTELSLCCGRGTAALQLTVDALSHYALALEAGDGCRSADWAEGVRAAAQALAQEALDWKDGRLVRERPALAEGWPERGVVLARLHAALPRAASRCRPLAALRAWLALAEAKHVFAGALAAQRAQEQEQDGEGDGDQGEDRGERGEGESEEEYEGADEESAEEEEGKQQEGEAKRQEVGWRAALEAVGRAQPLFKEAAESARISGEEALQAEAAALLESAIICEAACCSHQARHAADAVLLRVLREGEELSTDGVHVVGDGYKEALVLARGHDLEAEARAHAALGGLYARVWKMADVGLVHYKRVLELAVALMPRVVSDTPWYREARDAVLKAQQAQTQVEEAAAAAAAQPHLDALRPQLEALSKAAEKGAHELLKLVYAQHPLPGAQPSQLPAEALRGDRLRETLRRAVVAYHPDRQLGHPMRWQVLSGEICKELSAKYQILK</sequence>
<evidence type="ECO:0000313" key="3">
    <source>
        <dbReference type="Proteomes" id="UP000612055"/>
    </source>
</evidence>
<reference evidence="2" key="1">
    <citation type="journal article" date="2020" name="bioRxiv">
        <title>Comparative genomics of Chlamydomonas.</title>
        <authorList>
            <person name="Craig R.J."/>
            <person name="Hasan A.R."/>
            <person name="Ness R.W."/>
            <person name="Keightley P.D."/>
        </authorList>
    </citation>
    <scope>NUCLEOTIDE SEQUENCE</scope>
    <source>
        <strain evidence="2">CCAP 11/70</strain>
    </source>
</reference>
<accession>A0A836C763</accession>
<feature type="region of interest" description="Disordered" evidence="1">
    <location>
        <begin position="49"/>
        <end position="75"/>
    </location>
</feature>
<dbReference type="Proteomes" id="UP000612055">
    <property type="component" value="Unassembled WGS sequence"/>
</dbReference>
<feature type="compositionally biased region" description="Basic and acidic residues" evidence="1">
    <location>
        <begin position="268"/>
        <end position="277"/>
    </location>
</feature>
<gene>
    <name evidence="2" type="ORF">HYH03_001215</name>
</gene>
<feature type="region of interest" description="Disordered" evidence="1">
    <location>
        <begin position="251"/>
        <end position="307"/>
    </location>
</feature>
<dbReference type="OrthoDB" id="2013461at2759"/>
<evidence type="ECO:0008006" key="4">
    <source>
        <dbReference type="Google" id="ProtNLM"/>
    </source>
</evidence>
<feature type="region of interest" description="Disordered" evidence="1">
    <location>
        <begin position="12"/>
        <end position="37"/>
    </location>
</feature>
<organism evidence="2 3">
    <name type="scientific">Edaphochlamys debaryana</name>
    <dbReference type="NCBI Taxonomy" id="47281"/>
    <lineage>
        <taxon>Eukaryota</taxon>
        <taxon>Viridiplantae</taxon>
        <taxon>Chlorophyta</taxon>
        <taxon>core chlorophytes</taxon>
        <taxon>Chlorophyceae</taxon>
        <taxon>CS clade</taxon>
        <taxon>Chlamydomonadales</taxon>
        <taxon>Chlamydomonadales incertae sedis</taxon>
        <taxon>Edaphochlamys</taxon>
    </lineage>
</organism>
<name>A0A836C763_9CHLO</name>
<evidence type="ECO:0000313" key="2">
    <source>
        <dbReference type="EMBL" id="KAG2501432.1"/>
    </source>
</evidence>
<comment type="caution">
    <text evidence="2">The sequence shown here is derived from an EMBL/GenBank/DDBJ whole genome shotgun (WGS) entry which is preliminary data.</text>
</comment>
<dbReference type="EMBL" id="JAEHOE010000002">
    <property type="protein sequence ID" value="KAG2501432.1"/>
    <property type="molecule type" value="Genomic_DNA"/>
</dbReference>
<feature type="compositionally biased region" description="Acidic residues" evidence="1">
    <location>
        <begin position="278"/>
        <end position="295"/>
    </location>
</feature>
<protein>
    <recommendedName>
        <fullName evidence="4">J domain-containing protein</fullName>
    </recommendedName>
</protein>
<feature type="compositionally biased region" description="Basic and acidic residues" evidence="1">
    <location>
        <begin position="296"/>
        <end position="307"/>
    </location>
</feature>